<dbReference type="Gene3D" id="3.30.420.10">
    <property type="entry name" value="Ribonuclease H-like superfamily/Ribonuclease H"/>
    <property type="match status" value="1"/>
</dbReference>
<keyword evidence="4" id="KW-1185">Reference proteome</keyword>
<dbReference type="GO" id="GO:0004523">
    <property type="term" value="F:RNA-DNA hybrid ribonuclease activity"/>
    <property type="evidence" value="ECO:0007669"/>
    <property type="project" value="InterPro"/>
</dbReference>
<dbReference type="EMBL" id="JAUUTY010000002">
    <property type="protein sequence ID" value="KAK1678566.1"/>
    <property type="molecule type" value="Genomic_DNA"/>
</dbReference>
<feature type="compositionally biased region" description="Pro residues" evidence="1">
    <location>
        <begin position="319"/>
        <end position="330"/>
    </location>
</feature>
<feature type="compositionally biased region" description="Basic and acidic residues" evidence="1">
    <location>
        <begin position="281"/>
        <end position="300"/>
    </location>
</feature>
<gene>
    <name evidence="3" type="ORF">QYE76_039414</name>
</gene>
<feature type="region of interest" description="Disordered" evidence="1">
    <location>
        <begin position="281"/>
        <end position="330"/>
    </location>
</feature>
<name>A0AAD8TBE8_LOLMU</name>
<dbReference type="InterPro" id="IPR052929">
    <property type="entry name" value="RNase_H-like_EbsB-rel"/>
</dbReference>
<dbReference type="InterPro" id="IPR002156">
    <property type="entry name" value="RNaseH_domain"/>
</dbReference>
<dbReference type="InterPro" id="IPR012337">
    <property type="entry name" value="RNaseH-like_sf"/>
</dbReference>
<dbReference type="Pfam" id="PF13456">
    <property type="entry name" value="RVT_3"/>
    <property type="match status" value="1"/>
</dbReference>
<dbReference type="PANTHER" id="PTHR47074:SF73">
    <property type="entry name" value="OS04G0448401 PROTEIN"/>
    <property type="match status" value="1"/>
</dbReference>
<dbReference type="CDD" id="cd06222">
    <property type="entry name" value="RNase_H_like"/>
    <property type="match status" value="1"/>
</dbReference>
<comment type="caution">
    <text evidence="3">The sequence shown here is derived from an EMBL/GenBank/DDBJ whole genome shotgun (WGS) entry which is preliminary data.</text>
</comment>
<dbReference type="InterPro" id="IPR036397">
    <property type="entry name" value="RNaseH_sf"/>
</dbReference>
<dbReference type="AlphaFoldDB" id="A0AAD8TBE8"/>
<evidence type="ECO:0000259" key="2">
    <source>
        <dbReference type="Pfam" id="PF13456"/>
    </source>
</evidence>
<reference evidence="3" key="1">
    <citation type="submission" date="2023-07" db="EMBL/GenBank/DDBJ databases">
        <title>A chromosome-level genome assembly of Lolium multiflorum.</title>
        <authorList>
            <person name="Chen Y."/>
            <person name="Copetti D."/>
            <person name="Kolliker R."/>
            <person name="Studer B."/>
        </authorList>
    </citation>
    <scope>NUCLEOTIDE SEQUENCE</scope>
    <source>
        <strain evidence="3">02402/16</strain>
        <tissue evidence="3">Leaf</tissue>
    </source>
</reference>
<dbReference type="Proteomes" id="UP001231189">
    <property type="component" value="Unassembled WGS sequence"/>
</dbReference>
<evidence type="ECO:0000256" key="1">
    <source>
        <dbReference type="SAM" id="MobiDB-lite"/>
    </source>
</evidence>
<feature type="compositionally biased region" description="Low complexity" evidence="1">
    <location>
        <begin position="302"/>
        <end position="313"/>
    </location>
</feature>
<evidence type="ECO:0000313" key="3">
    <source>
        <dbReference type="EMBL" id="KAK1678566.1"/>
    </source>
</evidence>
<dbReference type="InterPro" id="IPR044730">
    <property type="entry name" value="RNase_H-like_dom_plant"/>
</dbReference>
<sequence length="330" mass="36968">MAEVWNLPNLEAMRPSGYEWLLQILHACGEEQRAMTLMTLWRIWHAHNEMTHHKPCPSIEGSRRFLVSYLNSLMIVKQFPDSDIAKGKMVINQGQGFRRVTNRSETRKLERPHWAPPTEGTAKLNVDGAFTMDGRAGIGMVLRNCHGEVLYAACQQVHHCSDALEAELMAIEMGVQQALQWTQLAFTVESDCLEAVNLIKRASPNISAYAFRIRMVREFLRERDSPLVKINREANNASHELAKLARTQGRNEAYEEGATIARGEEEQLDVKLDMELDMKLDKTSHGRAREERKACAREEEAAQAGATSGPTGRHAGRPGPRPGPTGPHAG</sequence>
<proteinExistence type="predicted"/>
<dbReference type="SUPFAM" id="SSF53098">
    <property type="entry name" value="Ribonuclease H-like"/>
    <property type="match status" value="1"/>
</dbReference>
<evidence type="ECO:0000313" key="4">
    <source>
        <dbReference type="Proteomes" id="UP001231189"/>
    </source>
</evidence>
<feature type="domain" description="RNase H type-1" evidence="2">
    <location>
        <begin position="125"/>
        <end position="245"/>
    </location>
</feature>
<dbReference type="PANTHER" id="PTHR47074">
    <property type="entry name" value="BNAC02G40300D PROTEIN"/>
    <property type="match status" value="1"/>
</dbReference>
<protein>
    <recommendedName>
        <fullName evidence="2">RNase H type-1 domain-containing protein</fullName>
    </recommendedName>
</protein>
<accession>A0AAD8TBE8</accession>
<dbReference type="GO" id="GO:0003676">
    <property type="term" value="F:nucleic acid binding"/>
    <property type="evidence" value="ECO:0007669"/>
    <property type="project" value="InterPro"/>
</dbReference>
<organism evidence="3 4">
    <name type="scientific">Lolium multiflorum</name>
    <name type="common">Italian ryegrass</name>
    <name type="synonym">Lolium perenne subsp. multiflorum</name>
    <dbReference type="NCBI Taxonomy" id="4521"/>
    <lineage>
        <taxon>Eukaryota</taxon>
        <taxon>Viridiplantae</taxon>
        <taxon>Streptophyta</taxon>
        <taxon>Embryophyta</taxon>
        <taxon>Tracheophyta</taxon>
        <taxon>Spermatophyta</taxon>
        <taxon>Magnoliopsida</taxon>
        <taxon>Liliopsida</taxon>
        <taxon>Poales</taxon>
        <taxon>Poaceae</taxon>
        <taxon>BOP clade</taxon>
        <taxon>Pooideae</taxon>
        <taxon>Poodae</taxon>
        <taxon>Poeae</taxon>
        <taxon>Poeae Chloroplast Group 2 (Poeae type)</taxon>
        <taxon>Loliodinae</taxon>
        <taxon>Loliinae</taxon>
        <taxon>Lolium</taxon>
    </lineage>
</organism>